<dbReference type="AlphaFoldDB" id="A0A2H1WWJ5"/>
<dbReference type="GO" id="GO:0012505">
    <property type="term" value="C:endomembrane system"/>
    <property type="evidence" value="ECO:0007669"/>
    <property type="project" value="UniProtKB-SubCell"/>
</dbReference>
<evidence type="ECO:0000256" key="15">
    <source>
        <dbReference type="ARBA" id="ARBA00049322"/>
    </source>
</evidence>
<evidence type="ECO:0000256" key="17">
    <source>
        <dbReference type="SAM" id="Phobius"/>
    </source>
</evidence>
<evidence type="ECO:0000256" key="11">
    <source>
        <dbReference type="ARBA" id="ARBA00048701"/>
    </source>
</evidence>
<organism evidence="19">
    <name type="scientific">Spodoptera frugiperda</name>
    <name type="common">Fall armyworm</name>
    <dbReference type="NCBI Taxonomy" id="7108"/>
    <lineage>
        <taxon>Eukaryota</taxon>
        <taxon>Metazoa</taxon>
        <taxon>Ecdysozoa</taxon>
        <taxon>Arthropoda</taxon>
        <taxon>Hexapoda</taxon>
        <taxon>Insecta</taxon>
        <taxon>Pterygota</taxon>
        <taxon>Neoptera</taxon>
        <taxon>Endopterygota</taxon>
        <taxon>Lepidoptera</taxon>
        <taxon>Glossata</taxon>
        <taxon>Ditrysia</taxon>
        <taxon>Noctuoidea</taxon>
        <taxon>Noctuidae</taxon>
        <taxon>Amphipyrinae</taxon>
        <taxon>Spodoptera</taxon>
    </lineage>
</organism>
<feature type="transmembrane region" description="Helical" evidence="17">
    <location>
        <begin position="322"/>
        <end position="344"/>
    </location>
</feature>
<feature type="transmembrane region" description="Helical" evidence="17">
    <location>
        <begin position="132"/>
        <end position="157"/>
    </location>
</feature>
<comment type="catalytic activity">
    <reaction evidence="1">
        <text>9-(9Z-hexadecenoyloxy)-octadecanoate + H2O = (9Z)-hexadecenoate + 9-hydroxy-octadecanoate + H(+)</text>
        <dbReference type="Rhea" id="RHEA:52068"/>
        <dbReference type="ChEBI" id="CHEBI:15377"/>
        <dbReference type="ChEBI" id="CHEBI:15378"/>
        <dbReference type="ChEBI" id="CHEBI:32372"/>
        <dbReference type="ChEBI" id="CHEBI:136286"/>
        <dbReference type="ChEBI" id="CHEBI:136309"/>
    </reaction>
    <physiologicalReaction direction="left-to-right" evidence="1">
        <dbReference type="Rhea" id="RHEA:52069"/>
    </physiologicalReaction>
</comment>
<evidence type="ECO:0000256" key="13">
    <source>
        <dbReference type="ARBA" id="ARBA00049221"/>
    </source>
</evidence>
<evidence type="ECO:0000313" key="19">
    <source>
        <dbReference type="EMBL" id="SOQ57431.1"/>
    </source>
</evidence>
<evidence type="ECO:0000256" key="4">
    <source>
        <dbReference type="ARBA" id="ARBA00022692"/>
    </source>
</evidence>
<evidence type="ECO:0000256" key="14">
    <source>
        <dbReference type="ARBA" id="ARBA00049296"/>
    </source>
</evidence>
<comment type="catalytic activity">
    <reaction evidence="13">
        <text>9-octadecanoyloxy-octadecanoate + H2O = 9-hydroxy-octadecanoate + octadecanoate + H(+)</text>
        <dbReference type="Rhea" id="RHEA:52096"/>
        <dbReference type="ChEBI" id="CHEBI:15377"/>
        <dbReference type="ChEBI" id="CHEBI:15378"/>
        <dbReference type="ChEBI" id="CHEBI:25629"/>
        <dbReference type="ChEBI" id="CHEBI:136286"/>
        <dbReference type="ChEBI" id="CHEBI:136373"/>
    </reaction>
    <physiologicalReaction direction="left-to-right" evidence="13">
        <dbReference type="Rhea" id="RHEA:52097"/>
    </physiologicalReaction>
</comment>
<dbReference type="PANTHER" id="PTHR10989">
    <property type="entry name" value="ANDROGEN-INDUCED PROTEIN 1-RELATED"/>
    <property type="match status" value="1"/>
</dbReference>
<proteinExistence type="inferred from homology"/>
<comment type="catalytic activity">
    <reaction evidence="16">
        <text>12-(9Z-hexadecenoyloxy)-octadecanoate + H2O = 12-hydroxyoctadecanoate + (9Z)-hexadecenoate + H(+)</text>
        <dbReference type="Rhea" id="RHEA:52072"/>
        <dbReference type="ChEBI" id="CHEBI:15377"/>
        <dbReference type="ChEBI" id="CHEBI:15378"/>
        <dbReference type="ChEBI" id="CHEBI:32372"/>
        <dbReference type="ChEBI" id="CHEBI:84201"/>
        <dbReference type="ChEBI" id="CHEBI:136312"/>
    </reaction>
    <physiologicalReaction direction="left-to-right" evidence="16">
        <dbReference type="Rhea" id="RHEA:52073"/>
    </physiologicalReaction>
</comment>
<comment type="catalytic activity">
    <reaction evidence="7">
        <text>12-hexadecanoyloxy-octadecanoate + H2O = 12-hydroxyoctadecanoate + hexadecanoate + H(+)</text>
        <dbReference type="Rhea" id="RHEA:52056"/>
        <dbReference type="ChEBI" id="CHEBI:7896"/>
        <dbReference type="ChEBI" id="CHEBI:15377"/>
        <dbReference type="ChEBI" id="CHEBI:15378"/>
        <dbReference type="ChEBI" id="CHEBI:83677"/>
        <dbReference type="ChEBI" id="CHEBI:84201"/>
    </reaction>
    <physiologicalReaction direction="left-to-right" evidence="7">
        <dbReference type="Rhea" id="RHEA:52057"/>
    </physiologicalReaction>
</comment>
<evidence type="ECO:0000256" key="1">
    <source>
        <dbReference type="ARBA" id="ARBA00000923"/>
    </source>
</evidence>
<evidence type="ECO:0000256" key="12">
    <source>
        <dbReference type="ARBA" id="ARBA00048800"/>
    </source>
</evidence>
<feature type="signal peptide" evidence="18">
    <location>
        <begin position="1"/>
        <end position="15"/>
    </location>
</feature>
<comment type="catalytic activity">
    <reaction evidence="8">
        <text>13-octadecanoyloxy-octadecanoate + H2O = 13-hydroxy-octadecanoate + octadecanoate + H(+)</text>
        <dbReference type="Rhea" id="RHEA:52084"/>
        <dbReference type="ChEBI" id="CHEBI:15377"/>
        <dbReference type="ChEBI" id="CHEBI:15378"/>
        <dbReference type="ChEBI" id="CHEBI:25629"/>
        <dbReference type="ChEBI" id="CHEBI:136304"/>
        <dbReference type="ChEBI" id="CHEBI:136335"/>
    </reaction>
    <physiologicalReaction direction="left-to-right" evidence="8">
        <dbReference type="Rhea" id="RHEA:52085"/>
    </physiologicalReaction>
</comment>
<gene>
    <name evidence="19" type="ORF">SFRICE_009576</name>
</gene>
<protein>
    <submittedName>
        <fullName evidence="19">SFRICE_009576</fullName>
    </submittedName>
</protein>
<feature type="transmembrane region" description="Helical" evidence="17">
    <location>
        <begin position="220"/>
        <end position="242"/>
    </location>
</feature>
<feature type="chain" id="PRO_5013675394" evidence="18">
    <location>
        <begin position="16"/>
        <end position="368"/>
    </location>
</feature>
<evidence type="ECO:0000256" key="5">
    <source>
        <dbReference type="ARBA" id="ARBA00022989"/>
    </source>
</evidence>
<feature type="transmembrane region" description="Helical" evidence="17">
    <location>
        <begin position="291"/>
        <end position="310"/>
    </location>
</feature>
<feature type="transmembrane region" description="Helical" evidence="17">
    <location>
        <begin position="177"/>
        <end position="200"/>
    </location>
</feature>
<reference evidence="19" key="1">
    <citation type="submission" date="2016-07" db="EMBL/GenBank/DDBJ databases">
        <authorList>
            <person name="Bretaudeau A."/>
        </authorList>
    </citation>
    <scope>NUCLEOTIDE SEQUENCE</scope>
    <source>
        <strain evidence="19">Rice</strain>
        <tissue evidence="19">Whole body</tissue>
    </source>
</reference>
<comment type="catalytic activity">
    <reaction evidence="15">
        <text>13-(9Z-hexadecenoyloxy)-octadecanoate + H2O = 13-hydroxy-octadecanoate + (9Z)-hexadecenoate + H(+)</text>
        <dbReference type="Rhea" id="RHEA:52076"/>
        <dbReference type="ChEBI" id="CHEBI:15377"/>
        <dbReference type="ChEBI" id="CHEBI:15378"/>
        <dbReference type="ChEBI" id="CHEBI:32372"/>
        <dbReference type="ChEBI" id="CHEBI:136304"/>
        <dbReference type="ChEBI" id="CHEBI:136315"/>
    </reaction>
    <physiologicalReaction direction="left-to-right" evidence="15">
        <dbReference type="Rhea" id="RHEA:52077"/>
    </physiologicalReaction>
</comment>
<comment type="catalytic activity">
    <reaction evidence="10">
        <text>12-octadecanoyloxy-octadecanoate + H2O = 12-hydroxyoctadecanoate + octadecanoate + H(+)</text>
        <dbReference type="Rhea" id="RHEA:52080"/>
        <dbReference type="ChEBI" id="CHEBI:15377"/>
        <dbReference type="ChEBI" id="CHEBI:15378"/>
        <dbReference type="ChEBI" id="CHEBI:25629"/>
        <dbReference type="ChEBI" id="CHEBI:84201"/>
        <dbReference type="ChEBI" id="CHEBI:136330"/>
    </reaction>
    <physiologicalReaction direction="left-to-right" evidence="10">
        <dbReference type="Rhea" id="RHEA:52081"/>
    </physiologicalReaction>
</comment>
<comment type="catalytic activity">
    <reaction evidence="14">
        <text>13-(9Z-octadecenoyloxy)-octadecanoate + H2O = 13-hydroxy-octadecanoate + (9Z)-octadecenoate + H(+)</text>
        <dbReference type="Rhea" id="RHEA:52064"/>
        <dbReference type="ChEBI" id="CHEBI:15377"/>
        <dbReference type="ChEBI" id="CHEBI:15378"/>
        <dbReference type="ChEBI" id="CHEBI:30823"/>
        <dbReference type="ChEBI" id="CHEBI:136303"/>
        <dbReference type="ChEBI" id="CHEBI:136304"/>
    </reaction>
    <physiologicalReaction direction="left-to-right" evidence="14">
        <dbReference type="Rhea" id="RHEA:52065"/>
    </physiologicalReaction>
</comment>
<dbReference type="PANTHER" id="PTHR10989:SF16">
    <property type="entry name" value="AT02829P-RELATED"/>
    <property type="match status" value="1"/>
</dbReference>
<comment type="subcellular location">
    <subcellularLocation>
        <location evidence="2">Endomembrane system</location>
        <topology evidence="2">Multi-pass membrane protein</topology>
    </subcellularLocation>
</comment>
<sequence length="368" mass="43010">MFWFMFATFKKSVVAQSLELCPVYGNRLTYYMELITQMVKKCGRAMLRHEWASSTGVLPRPHRKPTKRGPTLGFLSCAVGAFTNIQVHIHMTHGLETTICGSHKELLRAEKQPSQIGDLLMKRKRYTMSSSIYYRMLGHAVILALHTGNSLVMFLSMKDESIMRDLDVRKMTSLQSMYLTVWNIAFQMSYFSLAFACDFLTVTGREHMISKNIRQFRHTFFSSLIFPIAGLIFTVFWPVFILNRELLFPEFIDKIFSFKSNFIMHFCILPAAIWELVFLPRSVPKTHRYNISIIVALFIVYNTVVIYTHHQRGLFPYPIFTMTYGTIYFPIFLVLMFFIGLTVYHAQWKLHSLVWGQEKLKQNKVKFS</sequence>
<comment type="catalytic activity">
    <reaction evidence="12">
        <text>9-(9Z-octadecenoyloxy)-octadecanoate + H2O = 9-hydroxy-octadecanoate + (9Z)-octadecenoate + H(+)</text>
        <dbReference type="Rhea" id="RHEA:52048"/>
        <dbReference type="ChEBI" id="CHEBI:15377"/>
        <dbReference type="ChEBI" id="CHEBI:15378"/>
        <dbReference type="ChEBI" id="CHEBI:30823"/>
        <dbReference type="ChEBI" id="CHEBI:136282"/>
        <dbReference type="ChEBI" id="CHEBI:136286"/>
    </reaction>
    <physiologicalReaction direction="left-to-right" evidence="12">
        <dbReference type="Rhea" id="RHEA:52049"/>
    </physiologicalReaction>
</comment>
<accession>A0A2H1WWJ5</accession>
<dbReference type="Pfam" id="PF04750">
    <property type="entry name" value="Far-17a_AIG1"/>
    <property type="match status" value="1"/>
</dbReference>
<comment type="similarity">
    <text evidence="3">Belongs to the AIG1 family.</text>
</comment>
<dbReference type="EMBL" id="ODYU01011594">
    <property type="protein sequence ID" value="SOQ57431.1"/>
    <property type="molecule type" value="Genomic_DNA"/>
</dbReference>
<dbReference type="InterPro" id="IPR006838">
    <property type="entry name" value="ADTRP_AIG1"/>
</dbReference>
<evidence type="ECO:0000256" key="2">
    <source>
        <dbReference type="ARBA" id="ARBA00004127"/>
    </source>
</evidence>
<evidence type="ECO:0000256" key="8">
    <source>
        <dbReference type="ARBA" id="ARBA00047427"/>
    </source>
</evidence>
<comment type="catalytic activity">
    <reaction evidence="11">
        <text>12-(9Z-octadecenoyloxy)-octadecanoate + H2O = 12-hydroxyoctadecanoate + (9Z)-octadecenoate + H(+)</text>
        <dbReference type="Rhea" id="RHEA:52060"/>
        <dbReference type="ChEBI" id="CHEBI:15377"/>
        <dbReference type="ChEBI" id="CHEBI:15378"/>
        <dbReference type="ChEBI" id="CHEBI:30823"/>
        <dbReference type="ChEBI" id="CHEBI:84201"/>
        <dbReference type="ChEBI" id="CHEBI:136302"/>
    </reaction>
    <physiologicalReaction direction="left-to-right" evidence="11">
        <dbReference type="Rhea" id="RHEA:52061"/>
    </physiologicalReaction>
</comment>
<evidence type="ECO:0000256" key="18">
    <source>
        <dbReference type="SAM" id="SignalP"/>
    </source>
</evidence>
<keyword evidence="18" id="KW-0732">Signal</keyword>
<evidence type="ECO:0000256" key="6">
    <source>
        <dbReference type="ARBA" id="ARBA00023136"/>
    </source>
</evidence>
<feature type="transmembrane region" description="Helical" evidence="17">
    <location>
        <begin position="262"/>
        <end position="279"/>
    </location>
</feature>
<evidence type="ECO:0000256" key="9">
    <source>
        <dbReference type="ARBA" id="ARBA00047863"/>
    </source>
</evidence>
<comment type="catalytic activity">
    <reaction evidence="9">
        <text>9-hexadecanoyloxy-octadecanoate + H2O = 9-hydroxy-octadecanoate + hexadecanoate + H(+)</text>
        <dbReference type="Rhea" id="RHEA:52052"/>
        <dbReference type="ChEBI" id="CHEBI:7896"/>
        <dbReference type="ChEBI" id="CHEBI:15377"/>
        <dbReference type="ChEBI" id="CHEBI:15378"/>
        <dbReference type="ChEBI" id="CHEBI:83670"/>
        <dbReference type="ChEBI" id="CHEBI:136286"/>
    </reaction>
    <physiologicalReaction direction="left-to-right" evidence="9">
        <dbReference type="Rhea" id="RHEA:52053"/>
    </physiologicalReaction>
</comment>
<dbReference type="GO" id="GO:0016020">
    <property type="term" value="C:membrane"/>
    <property type="evidence" value="ECO:0007669"/>
    <property type="project" value="InterPro"/>
</dbReference>
<keyword evidence="5 17" id="KW-1133">Transmembrane helix</keyword>
<keyword evidence="4 17" id="KW-0812">Transmembrane</keyword>
<evidence type="ECO:0000256" key="16">
    <source>
        <dbReference type="ARBA" id="ARBA00049428"/>
    </source>
</evidence>
<keyword evidence="6 17" id="KW-0472">Membrane</keyword>
<name>A0A2H1WWJ5_SPOFR</name>
<evidence type="ECO:0000256" key="3">
    <source>
        <dbReference type="ARBA" id="ARBA00009300"/>
    </source>
</evidence>
<evidence type="ECO:0000256" key="7">
    <source>
        <dbReference type="ARBA" id="ARBA00047368"/>
    </source>
</evidence>
<evidence type="ECO:0000256" key="10">
    <source>
        <dbReference type="ARBA" id="ARBA00048680"/>
    </source>
</evidence>